<reference evidence="3" key="1">
    <citation type="journal article" date="2013" name="Science">
        <title>The Amborella genome and the evolution of flowering plants.</title>
        <authorList>
            <consortium name="Amborella Genome Project"/>
        </authorList>
    </citation>
    <scope>NUCLEOTIDE SEQUENCE [LARGE SCALE GENOMIC DNA]</scope>
</reference>
<sequence length="213" mass="23277">MSGVKHTLTPIPRASRASSSQLPAVPAPCLTPRPRVLVLCLAPRPRSRPTSHAHPHVATSRDSRPVRMLHRQVGQVERSSYLGLVASTTWGKTESCAPDLRPPNMGIMAHRPPKGGFEFEWSARPFKCPLNPQPTFCKGTCTCLATSAWLVLCKVHLTKTPHRALCLCAPSRIHGPAQPHAHGSPRPMVHLTMFTRSSPLVEPTTSLHKCLPT</sequence>
<proteinExistence type="predicted"/>
<dbReference type="Proteomes" id="UP000017836">
    <property type="component" value="Unassembled WGS sequence"/>
</dbReference>
<dbReference type="EMBL" id="KI392060">
    <property type="protein sequence ID" value="ERN20258.1"/>
    <property type="molecule type" value="Genomic_DNA"/>
</dbReference>
<evidence type="ECO:0000256" key="1">
    <source>
        <dbReference type="SAM" id="MobiDB-lite"/>
    </source>
</evidence>
<dbReference type="AlphaFoldDB" id="U5DI56"/>
<dbReference type="HOGENOM" id="CLU_1295943_0_0_1"/>
<feature type="region of interest" description="Disordered" evidence="1">
    <location>
        <begin position="1"/>
        <end position="26"/>
    </location>
</feature>
<dbReference type="Gramene" id="ERN20258">
    <property type="protein sequence ID" value="ERN20258"/>
    <property type="gene ID" value="AMTR_s00066p00162640"/>
</dbReference>
<gene>
    <name evidence="2" type="ORF">AMTR_s00066p00162640</name>
</gene>
<accession>U5DI56</accession>
<evidence type="ECO:0000313" key="3">
    <source>
        <dbReference type="Proteomes" id="UP000017836"/>
    </source>
</evidence>
<keyword evidence="3" id="KW-1185">Reference proteome</keyword>
<organism evidence="2 3">
    <name type="scientific">Amborella trichopoda</name>
    <dbReference type="NCBI Taxonomy" id="13333"/>
    <lineage>
        <taxon>Eukaryota</taxon>
        <taxon>Viridiplantae</taxon>
        <taxon>Streptophyta</taxon>
        <taxon>Embryophyta</taxon>
        <taxon>Tracheophyta</taxon>
        <taxon>Spermatophyta</taxon>
        <taxon>Magnoliopsida</taxon>
        <taxon>Amborellales</taxon>
        <taxon>Amborellaceae</taxon>
        <taxon>Amborella</taxon>
    </lineage>
</organism>
<protein>
    <submittedName>
        <fullName evidence="2">Uncharacterized protein</fullName>
    </submittedName>
</protein>
<name>U5DI56_AMBTC</name>
<evidence type="ECO:0000313" key="2">
    <source>
        <dbReference type="EMBL" id="ERN20258.1"/>
    </source>
</evidence>